<sequence length="114" mass="13090">MRGEFPEDEIDRTLHTIAYSMEISMSHFINGSSLHFTGRSREHGKDAVIKRKCLQMGKMLSHLFTQKLFLGLAHIVIFVDLDTHNPRNKKKANRDFIRVRAADHNSPSVSAQEE</sequence>
<reference evidence="1 2" key="1">
    <citation type="submission" date="2024-02" db="EMBL/GenBank/DDBJ databases">
        <authorList>
            <person name="Vignale AGUSTIN F."/>
            <person name="Sosa J E."/>
            <person name="Modenutti C."/>
        </authorList>
    </citation>
    <scope>NUCLEOTIDE SEQUENCE [LARGE SCALE GENOMIC DNA]</scope>
</reference>
<evidence type="ECO:0000313" key="2">
    <source>
        <dbReference type="Proteomes" id="UP001642360"/>
    </source>
</evidence>
<dbReference type="AlphaFoldDB" id="A0ABC8UE29"/>
<accession>A0ABC8UE29</accession>
<name>A0ABC8UE29_9AQUA</name>
<dbReference type="EMBL" id="CAUOFW020007279">
    <property type="protein sequence ID" value="CAK9178605.1"/>
    <property type="molecule type" value="Genomic_DNA"/>
</dbReference>
<dbReference type="Proteomes" id="UP001642360">
    <property type="component" value="Unassembled WGS sequence"/>
</dbReference>
<protein>
    <submittedName>
        <fullName evidence="1">Uncharacterized protein</fullName>
    </submittedName>
</protein>
<keyword evidence="2" id="KW-1185">Reference proteome</keyword>
<evidence type="ECO:0000313" key="1">
    <source>
        <dbReference type="EMBL" id="CAK9178605.1"/>
    </source>
</evidence>
<comment type="caution">
    <text evidence="1">The sequence shown here is derived from an EMBL/GenBank/DDBJ whole genome shotgun (WGS) entry which is preliminary data.</text>
</comment>
<proteinExistence type="predicted"/>
<organism evidence="1 2">
    <name type="scientific">Ilex paraguariensis</name>
    <name type="common">yerba mate</name>
    <dbReference type="NCBI Taxonomy" id="185542"/>
    <lineage>
        <taxon>Eukaryota</taxon>
        <taxon>Viridiplantae</taxon>
        <taxon>Streptophyta</taxon>
        <taxon>Embryophyta</taxon>
        <taxon>Tracheophyta</taxon>
        <taxon>Spermatophyta</taxon>
        <taxon>Magnoliopsida</taxon>
        <taxon>eudicotyledons</taxon>
        <taxon>Gunneridae</taxon>
        <taxon>Pentapetalae</taxon>
        <taxon>asterids</taxon>
        <taxon>campanulids</taxon>
        <taxon>Aquifoliales</taxon>
        <taxon>Aquifoliaceae</taxon>
        <taxon>Ilex</taxon>
    </lineage>
</organism>
<gene>
    <name evidence="1" type="ORF">ILEXP_LOCUS48508</name>
</gene>